<dbReference type="InterPro" id="IPR006311">
    <property type="entry name" value="TAT_signal"/>
</dbReference>
<feature type="transmembrane region" description="Helical" evidence="1">
    <location>
        <begin position="229"/>
        <end position="249"/>
    </location>
</feature>
<evidence type="ECO:0000313" key="2">
    <source>
        <dbReference type="EMBL" id="CAB4742350.1"/>
    </source>
</evidence>
<keyword evidence="1" id="KW-0472">Membrane</keyword>
<dbReference type="AlphaFoldDB" id="A0A6J6T5F3"/>
<feature type="transmembrane region" description="Helical" evidence="1">
    <location>
        <begin position="45"/>
        <end position="64"/>
    </location>
</feature>
<feature type="transmembrane region" description="Helical" evidence="1">
    <location>
        <begin position="350"/>
        <end position="372"/>
    </location>
</feature>
<name>A0A6J6T5F3_9ZZZZ</name>
<feature type="transmembrane region" description="Helical" evidence="1">
    <location>
        <begin position="85"/>
        <end position="110"/>
    </location>
</feature>
<dbReference type="EMBL" id="CAEZYR010000039">
    <property type="protein sequence ID" value="CAB4742350.1"/>
    <property type="molecule type" value="Genomic_DNA"/>
</dbReference>
<sequence length="466" mass="50226">MTTRRVAATVATAAAATATVLTVASPASAHGVGGRSDLPVPLWQFLYAASFALIISFLLLRVSWHRPRFAAAATGRALGPLADRVVGVLVVLLRALGLALFVVTLSAAWFGDTNSRNNIAPVMVYVLLWVGVQILSVLFGNVWSALSPFDTIAAVASWVRTRKSPAAVAAHSPGESFVWSHWPAAIGVFGFVWLELCYHSQAEPRVLARVITGYSVVVLAFAARYGRRWLRTGDAFAALFGLLAVMAPLHRDSEGRLRARLPFSGLAEFVPRRGSIALMAVMLGSTGFDGVQRTRWWGDVQGSSTGWDRTWLSTFGLAWTIGIVAVAYVVAAMAVGRLAGTPTRDAPRRYVHSLVPIVFGYSIAHYFTLLIIEGQSAIPLFSNPYGENWNLFGTVDYVINIQPLSARAVSWVQVLAIVIGHVVGVVASHDRAVEHHSHQVAARSQLPMLIVMILFTLGGLALLLKG</sequence>
<protein>
    <submittedName>
        <fullName evidence="2">Unannotated protein</fullName>
    </submittedName>
</protein>
<gene>
    <name evidence="2" type="ORF">UFOPK2754_01262</name>
</gene>
<accession>A0A6J6T5F3</accession>
<keyword evidence="1" id="KW-1133">Transmembrane helix</keyword>
<feature type="transmembrane region" description="Helical" evidence="1">
    <location>
        <begin position="408"/>
        <end position="426"/>
    </location>
</feature>
<feature type="transmembrane region" description="Helical" evidence="1">
    <location>
        <begin position="446"/>
        <end position="464"/>
    </location>
</feature>
<feature type="transmembrane region" description="Helical" evidence="1">
    <location>
        <begin position="122"/>
        <end position="143"/>
    </location>
</feature>
<organism evidence="2">
    <name type="scientific">freshwater metagenome</name>
    <dbReference type="NCBI Taxonomy" id="449393"/>
    <lineage>
        <taxon>unclassified sequences</taxon>
        <taxon>metagenomes</taxon>
        <taxon>ecological metagenomes</taxon>
    </lineage>
</organism>
<dbReference type="PROSITE" id="PS51318">
    <property type="entry name" value="TAT"/>
    <property type="match status" value="1"/>
</dbReference>
<evidence type="ECO:0000256" key="1">
    <source>
        <dbReference type="SAM" id="Phobius"/>
    </source>
</evidence>
<proteinExistence type="predicted"/>
<feature type="transmembrane region" description="Helical" evidence="1">
    <location>
        <begin position="206"/>
        <end position="223"/>
    </location>
</feature>
<keyword evidence="1" id="KW-0812">Transmembrane</keyword>
<feature type="transmembrane region" description="Helical" evidence="1">
    <location>
        <begin position="311"/>
        <end position="338"/>
    </location>
</feature>
<reference evidence="2" key="1">
    <citation type="submission" date="2020-05" db="EMBL/GenBank/DDBJ databases">
        <authorList>
            <person name="Chiriac C."/>
            <person name="Salcher M."/>
            <person name="Ghai R."/>
            <person name="Kavagutti S V."/>
        </authorList>
    </citation>
    <scope>NUCLEOTIDE SEQUENCE</scope>
</reference>